<dbReference type="PIRSF" id="PIRSF039033">
    <property type="entry name" value="START_dom"/>
    <property type="match status" value="1"/>
</dbReference>
<organism evidence="3 4">
    <name type="scientific">Mucilaginibacter yixingensis</name>
    <dbReference type="NCBI Taxonomy" id="1295612"/>
    <lineage>
        <taxon>Bacteria</taxon>
        <taxon>Pseudomonadati</taxon>
        <taxon>Bacteroidota</taxon>
        <taxon>Sphingobacteriia</taxon>
        <taxon>Sphingobacteriales</taxon>
        <taxon>Sphingobacteriaceae</taxon>
        <taxon>Mucilaginibacter</taxon>
    </lineage>
</organism>
<comment type="caution">
    <text evidence="3">The sequence shown here is derived from an EMBL/GenBank/DDBJ whole genome shotgun (WGS) entry which is preliminary data.</text>
</comment>
<reference evidence="3 4" key="1">
    <citation type="submission" date="2018-04" db="EMBL/GenBank/DDBJ databases">
        <title>Genomic Encyclopedia of Archaeal and Bacterial Type Strains, Phase II (KMG-II): from individual species to whole genera.</title>
        <authorList>
            <person name="Goeker M."/>
        </authorList>
    </citation>
    <scope>NUCLEOTIDE SEQUENCE [LARGE SCALE GENOMIC DNA]</scope>
    <source>
        <strain evidence="3 4">DSM 26809</strain>
    </source>
</reference>
<gene>
    <name evidence="3" type="ORF">C8P68_103398</name>
</gene>
<sequence length="215" mass="24204">MKIKFQWLFVCLFCLSVGLANAQSNWTLKTQKDGIRVYMAPVADSKVNAVKVLCEFEATPAALVAVLMDVKSCTEWVYHTKSCTLVKQNSPWDVVYHSEINLPWPVENRDFVAHLWVTQDPKTHTIIVDGPAIPGFVAEKKGTFRIAHSKGRWVINAINSHTIAVEYTLQVDPGGNVPAWLVNMFAAEGPIQSFKGLRLQLQKPRYQNARLPEEI</sequence>
<accession>A0A2T5JBJ0</accession>
<dbReference type="InterPro" id="IPR051213">
    <property type="entry name" value="START_lipid_transfer"/>
</dbReference>
<feature type="chain" id="PRO_5015687319" evidence="1">
    <location>
        <begin position="23"/>
        <end position="215"/>
    </location>
</feature>
<evidence type="ECO:0000259" key="2">
    <source>
        <dbReference type="PROSITE" id="PS50848"/>
    </source>
</evidence>
<keyword evidence="4" id="KW-1185">Reference proteome</keyword>
<dbReference type="PROSITE" id="PS50848">
    <property type="entry name" value="START"/>
    <property type="match status" value="1"/>
</dbReference>
<dbReference type="OrthoDB" id="5734556at2"/>
<dbReference type="InterPro" id="IPR028347">
    <property type="entry name" value="START_dom_prot"/>
</dbReference>
<evidence type="ECO:0000313" key="3">
    <source>
        <dbReference type="EMBL" id="PTQ98237.1"/>
    </source>
</evidence>
<dbReference type="GO" id="GO:0005737">
    <property type="term" value="C:cytoplasm"/>
    <property type="evidence" value="ECO:0007669"/>
    <property type="project" value="UniProtKB-ARBA"/>
</dbReference>
<dbReference type="AlphaFoldDB" id="A0A2T5JBJ0"/>
<protein>
    <submittedName>
        <fullName evidence="3">START domain-containing protein</fullName>
    </submittedName>
</protein>
<dbReference type="Gene3D" id="3.30.530.20">
    <property type="match status" value="1"/>
</dbReference>
<proteinExistence type="predicted"/>
<dbReference type="Pfam" id="PF01852">
    <property type="entry name" value="START"/>
    <property type="match status" value="1"/>
</dbReference>
<keyword evidence="1" id="KW-0732">Signal</keyword>
<dbReference type="InterPro" id="IPR002913">
    <property type="entry name" value="START_lipid-bd_dom"/>
</dbReference>
<evidence type="ECO:0000313" key="4">
    <source>
        <dbReference type="Proteomes" id="UP000244168"/>
    </source>
</evidence>
<dbReference type="PANTHER" id="PTHR19308">
    <property type="entry name" value="PHOSPHATIDYLCHOLINE TRANSFER PROTEIN"/>
    <property type="match status" value="1"/>
</dbReference>
<dbReference type="PANTHER" id="PTHR19308:SF14">
    <property type="entry name" value="START DOMAIN-CONTAINING PROTEIN"/>
    <property type="match status" value="1"/>
</dbReference>
<dbReference type="InterPro" id="IPR023393">
    <property type="entry name" value="START-like_dom_sf"/>
</dbReference>
<dbReference type="EMBL" id="QAOQ01000003">
    <property type="protein sequence ID" value="PTQ98237.1"/>
    <property type="molecule type" value="Genomic_DNA"/>
</dbReference>
<dbReference type="SUPFAM" id="SSF55961">
    <property type="entry name" value="Bet v1-like"/>
    <property type="match status" value="1"/>
</dbReference>
<feature type="domain" description="START" evidence="2">
    <location>
        <begin position="23"/>
        <end position="206"/>
    </location>
</feature>
<dbReference type="GO" id="GO:0008289">
    <property type="term" value="F:lipid binding"/>
    <property type="evidence" value="ECO:0007669"/>
    <property type="project" value="InterPro"/>
</dbReference>
<dbReference type="Proteomes" id="UP000244168">
    <property type="component" value="Unassembled WGS sequence"/>
</dbReference>
<dbReference type="RefSeq" id="WP_107828413.1">
    <property type="nucleotide sequence ID" value="NZ_CP160205.1"/>
</dbReference>
<evidence type="ECO:0000256" key="1">
    <source>
        <dbReference type="SAM" id="SignalP"/>
    </source>
</evidence>
<feature type="signal peptide" evidence="1">
    <location>
        <begin position="1"/>
        <end position="22"/>
    </location>
</feature>
<name>A0A2T5JBJ0_9SPHI</name>